<sequence>MHIEGLKEAISVLGHDRDGVLGKLFQVVPIMEITSGFDFNPVLPPPLCTLFEYSSKPEYVIHQMNQ</sequence>
<organism evidence="1 2">
    <name type="scientific">Rotaria magnacalcarata</name>
    <dbReference type="NCBI Taxonomy" id="392030"/>
    <lineage>
        <taxon>Eukaryota</taxon>
        <taxon>Metazoa</taxon>
        <taxon>Spiralia</taxon>
        <taxon>Gnathifera</taxon>
        <taxon>Rotifera</taxon>
        <taxon>Eurotatoria</taxon>
        <taxon>Bdelloidea</taxon>
        <taxon>Philodinida</taxon>
        <taxon>Philodinidae</taxon>
        <taxon>Rotaria</taxon>
    </lineage>
</organism>
<proteinExistence type="predicted"/>
<evidence type="ECO:0000313" key="2">
    <source>
        <dbReference type="Proteomes" id="UP000681720"/>
    </source>
</evidence>
<dbReference type="Proteomes" id="UP000681720">
    <property type="component" value="Unassembled WGS sequence"/>
</dbReference>
<feature type="non-terminal residue" evidence="1">
    <location>
        <position position="1"/>
    </location>
</feature>
<accession>A0A8S3FTU0</accession>
<gene>
    <name evidence="1" type="ORF">GIL414_LOCUS64400</name>
</gene>
<evidence type="ECO:0000313" key="1">
    <source>
        <dbReference type="EMBL" id="CAF5139238.1"/>
    </source>
</evidence>
<protein>
    <submittedName>
        <fullName evidence="1">Uncharacterized protein</fullName>
    </submittedName>
</protein>
<dbReference type="EMBL" id="CAJOBJ010277190">
    <property type="protein sequence ID" value="CAF5139238.1"/>
    <property type="molecule type" value="Genomic_DNA"/>
</dbReference>
<dbReference type="AlphaFoldDB" id="A0A8S3FTU0"/>
<name>A0A8S3FTU0_9BILA</name>
<comment type="caution">
    <text evidence="1">The sequence shown here is derived from an EMBL/GenBank/DDBJ whole genome shotgun (WGS) entry which is preliminary data.</text>
</comment>
<reference evidence="1" key="1">
    <citation type="submission" date="2021-02" db="EMBL/GenBank/DDBJ databases">
        <authorList>
            <person name="Nowell W R."/>
        </authorList>
    </citation>
    <scope>NUCLEOTIDE SEQUENCE</scope>
</reference>